<dbReference type="PhylomeDB" id="A0A0G4H6M2"/>
<evidence type="ECO:0000256" key="3">
    <source>
        <dbReference type="ARBA" id="ARBA00022989"/>
    </source>
</evidence>
<feature type="transmembrane region" description="Helical" evidence="6">
    <location>
        <begin position="87"/>
        <end position="105"/>
    </location>
</feature>
<dbReference type="InterPro" id="IPR050186">
    <property type="entry name" value="TPT_transporter"/>
</dbReference>
<feature type="transmembrane region" description="Helical" evidence="6">
    <location>
        <begin position="158"/>
        <end position="176"/>
    </location>
</feature>
<feature type="compositionally biased region" description="Polar residues" evidence="5">
    <location>
        <begin position="26"/>
        <end position="39"/>
    </location>
</feature>
<dbReference type="PANTHER" id="PTHR11132">
    <property type="entry name" value="SOLUTE CARRIER FAMILY 35"/>
    <property type="match status" value="1"/>
</dbReference>
<feature type="compositionally biased region" description="Polar residues" evidence="5">
    <location>
        <begin position="410"/>
        <end position="425"/>
    </location>
</feature>
<feature type="transmembrane region" description="Helical" evidence="6">
    <location>
        <begin position="361"/>
        <end position="381"/>
    </location>
</feature>
<feature type="transmembrane region" description="Helical" evidence="6">
    <location>
        <begin position="334"/>
        <end position="355"/>
    </location>
</feature>
<reference evidence="7 8" key="1">
    <citation type="submission" date="2014-11" db="EMBL/GenBank/DDBJ databases">
        <authorList>
            <person name="Zhu J."/>
            <person name="Qi W."/>
            <person name="Song R."/>
        </authorList>
    </citation>
    <scope>NUCLEOTIDE SEQUENCE [LARGE SCALE GENOMIC DNA]</scope>
</reference>
<evidence type="ECO:0000256" key="1">
    <source>
        <dbReference type="ARBA" id="ARBA00004141"/>
    </source>
</evidence>
<name>A0A0G4H6M2_VITBC</name>
<comment type="subcellular location">
    <subcellularLocation>
        <location evidence="1">Membrane</location>
        <topology evidence="1">Multi-pass membrane protein</topology>
    </subcellularLocation>
</comment>
<keyword evidence="3 6" id="KW-1133">Transmembrane helix</keyword>
<keyword evidence="4 6" id="KW-0472">Membrane</keyword>
<accession>A0A0G4H6M2</accession>
<feature type="transmembrane region" description="Helical" evidence="6">
    <location>
        <begin position="206"/>
        <end position="225"/>
    </location>
</feature>
<feature type="region of interest" description="Disordered" evidence="5">
    <location>
        <begin position="387"/>
        <end position="446"/>
    </location>
</feature>
<protein>
    <submittedName>
        <fullName evidence="7">Uncharacterized protein</fullName>
    </submittedName>
</protein>
<dbReference type="InParanoid" id="A0A0G4H6M2"/>
<feature type="compositionally biased region" description="Basic and acidic residues" evidence="5">
    <location>
        <begin position="56"/>
        <end position="78"/>
    </location>
</feature>
<evidence type="ECO:0000256" key="2">
    <source>
        <dbReference type="ARBA" id="ARBA00022692"/>
    </source>
</evidence>
<dbReference type="AlphaFoldDB" id="A0A0G4H6M2"/>
<evidence type="ECO:0000313" key="8">
    <source>
        <dbReference type="Proteomes" id="UP000041254"/>
    </source>
</evidence>
<dbReference type="EMBL" id="CDMY01001036">
    <property type="protein sequence ID" value="CEM39383.1"/>
    <property type="molecule type" value="Genomic_DNA"/>
</dbReference>
<dbReference type="OrthoDB" id="417037at2759"/>
<evidence type="ECO:0000256" key="6">
    <source>
        <dbReference type="SAM" id="Phobius"/>
    </source>
</evidence>
<proteinExistence type="predicted"/>
<keyword evidence="2 6" id="KW-0812">Transmembrane</keyword>
<evidence type="ECO:0000256" key="5">
    <source>
        <dbReference type="SAM" id="MobiDB-lite"/>
    </source>
</evidence>
<dbReference type="Proteomes" id="UP000041254">
    <property type="component" value="Unassembled WGS sequence"/>
</dbReference>
<dbReference type="GO" id="GO:0016020">
    <property type="term" value="C:membrane"/>
    <property type="evidence" value="ECO:0007669"/>
    <property type="project" value="UniProtKB-SubCell"/>
</dbReference>
<feature type="transmembrane region" description="Helical" evidence="6">
    <location>
        <begin position="231"/>
        <end position="249"/>
    </location>
</feature>
<feature type="region of interest" description="Disordered" evidence="5">
    <location>
        <begin position="16"/>
        <end position="78"/>
    </location>
</feature>
<dbReference type="VEuPathDB" id="CryptoDB:Vbra_19648"/>
<feature type="transmembrane region" description="Helical" evidence="6">
    <location>
        <begin position="117"/>
        <end position="138"/>
    </location>
</feature>
<organism evidence="7 8">
    <name type="scientific">Vitrella brassicaformis (strain CCMP3155)</name>
    <dbReference type="NCBI Taxonomy" id="1169540"/>
    <lineage>
        <taxon>Eukaryota</taxon>
        <taxon>Sar</taxon>
        <taxon>Alveolata</taxon>
        <taxon>Colpodellida</taxon>
        <taxon>Vitrellaceae</taxon>
        <taxon>Vitrella</taxon>
    </lineage>
</organism>
<evidence type="ECO:0000256" key="4">
    <source>
        <dbReference type="ARBA" id="ARBA00023136"/>
    </source>
</evidence>
<feature type="transmembrane region" description="Helical" evidence="6">
    <location>
        <begin position="270"/>
        <end position="289"/>
    </location>
</feature>
<dbReference type="OMA" id="YLCTQLN"/>
<evidence type="ECO:0000313" key="7">
    <source>
        <dbReference type="EMBL" id="CEM39383.1"/>
    </source>
</evidence>
<sequence>MSTGASLFLLRAGARAPFSSRESTRESTVANESQQTSGEASPLLEKRIDVQYPTQKENDGKMPSADDQHHGKQPHADHHGEFRDLPMALFSCFAYMATSISLVLFNKAILSTAHFKAVGVLLLAQQLFTVAVVKVLGAGKAVELPNLSWARQGQLMGMSLWSFLRIFLGLSALKYLNVPMNSAIVRLGCVPTIVAEYLMFRKIPTVAVVISAFVMGFGAFMAAWGDLYFSLPGLLLALGGISSGGWYGVVSKSAFQRQAGAFESDNEWSLLLYQSFGMSVYLMVWVAVMNEMALVVNYPNLWTPSFIIIFVLSSVLASALNYCHFLATNHTSALSVAVCANFKNNICDVLGILIFPDVALTLTFVTGILVSTFGAVMYTAAKFNAVKSSQPQPPSARGGAGKDGKDDAPSSVSSTTSGLTDTSPLSHRPTAVGECVEANGRGEEDT</sequence>
<gene>
    <name evidence="7" type="ORF">Vbra_19648</name>
</gene>
<feature type="transmembrane region" description="Helical" evidence="6">
    <location>
        <begin position="301"/>
        <end position="322"/>
    </location>
</feature>
<keyword evidence="8" id="KW-1185">Reference proteome</keyword>